<dbReference type="Proteomes" id="UP000292052">
    <property type="component" value="Unassembled WGS sequence"/>
</dbReference>
<reference evidence="2 3" key="1">
    <citation type="submission" date="2017-03" db="EMBL/GenBank/DDBJ databases">
        <title>Genome of the blue death feigning beetle - Asbolus verrucosus.</title>
        <authorList>
            <person name="Rider S.D."/>
        </authorList>
    </citation>
    <scope>NUCLEOTIDE SEQUENCE [LARGE SCALE GENOMIC DNA]</scope>
    <source>
        <strain evidence="2">Butters</strain>
        <tissue evidence="2">Head and leg muscle</tissue>
    </source>
</reference>
<feature type="non-terminal residue" evidence="2">
    <location>
        <position position="161"/>
    </location>
</feature>
<proteinExistence type="predicted"/>
<dbReference type="Gene3D" id="3.30.420.10">
    <property type="entry name" value="Ribonuclease H-like superfamily/Ribonuclease H"/>
    <property type="match status" value="1"/>
</dbReference>
<protein>
    <recommendedName>
        <fullName evidence="1">Tc1-like transposase DDE domain-containing protein</fullName>
    </recommendedName>
</protein>
<dbReference type="InterPro" id="IPR036397">
    <property type="entry name" value="RNaseH_sf"/>
</dbReference>
<comment type="caution">
    <text evidence="2">The sequence shown here is derived from an EMBL/GenBank/DDBJ whole genome shotgun (WGS) entry which is preliminary data.</text>
</comment>
<feature type="non-terminal residue" evidence="2">
    <location>
        <position position="1"/>
    </location>
</feature>
<dbReference type="GO" id="GO:0003676">
    <property type="term" value="F:nucleic acid binding"/>
    <property type="evidence" value="ECO:0007669"/>
    <property type="project" value="InterPro"/>
</dbReference>
<evidence type="ECO:0000259" key="1">
    <source>
        <dbReference type="Pfam" id="PF13358"/>
    </source>
</evidence>
<organism evidence="2 3">
    <name type="scientific">Asbolus verrucosus</name>
    <name type="common">Desert ironclad beetle</name>
    <dbReference type="NCBI Taxonomy" id="1661398"/>
    <lineage>
        <taxon>Eukaryota</taxon>
        <taxon>Metazoa</taxon>
        <taxon>Ecdysozoa</taxon>
        <taxon>Arthropoda</taxon>
        <taxon>Hexapoda</taxon>
        <taxon>Insecta</taxon>
        <taxon>Pterygota</taxon>
        <taxon>Neoptera</taxon>
        <taxon>Endopterygota</taxon>
        <taxon>Coleoptera</taxon>
        <taxon>Polyphaga</taxon>
        <taxon>Cucujiformia</taxon>
        <taxon>Tenebrionidae</taxon>
        <taxon>Pimeliinae</taxon>
        <taxon>Asbolus</taxon>
    </lineage>
</organism>
<evidence type="ECO:0000313" key="2">
    <source>
        <dbReference type="EMBL" id="RZC42983.1"/>
    </source>
</evidence>
<dbReference type="InterPro" id="IPR038717">
    <property type="entry name" value="Tc1-like_DDE_dom"/>
</dbReference>
<dbReference type="EMBL" id="QDEB01003046">
    <property type="protein sequence ID" value="RZC42983.1"/>
    <property type="molecule type" value="Genomic_DNA"/>
</dbReference>
<sequence length="161" mass="18667">ESIEGGWINLLQTTKASCFNKAAQRPEKNLDAIDIRQGYSLGRLRVKEYTGKEEIIFCRDIPNRRYEEEIITEYIVPRANAIGRENLIFLDDNARPHRAQNVMLALSNNEMNLLLLPPLSPDLNPMKHVWDMLQNRLNFHDPHPSTVRELRDILPGLCHEI</sequence>
<dbReference type="STRING" id="1661398.A0A482WEI1"/>
<gene>
    <name evidence="2" type="ORF">BDFB_013274</name>
</gene>
<name>A0A482WEI1_ASBVE</name>
<accession>A0A482WEI1</accession>
<keyword evidence="3" id="KW-1185">Reference proteome</keyword>
<evidence type="ECO:0000313" key="3">
    <source>
        <dbReference type="Proteomes" id="UP000292052"/>
    </source>
</evidence>
<dbReference type="AlphaFoldDB" id="A0A482WEI1"/>
<feature type="domain" description="Tc1-like transposase DDE" evidence="1">
    <location>
        <begin position="65"/>
        <end position="140"/>
    </location>
</feature>
<dbReference type="Pfam" id="PF13358">
    <property type="entry name" value="DDE_3"/>
    <property type="match status" value="1"/>
</dbReference>